<evidence type="ECO:0000313" key="3">
    <source>
        <dbReference type="EMBL" id="CAD7625329.1"/>
    </source>
</evidence>
<reference evidence="3" key="1">
    <citation type="submission" date="2020-11" db="EMBL/GenBank/DDBJ databases">
        <authorList>
            <person name="Tran Van P."/>
        </authorList>
    </citation>
    <scope>NUCLEOTIDE SEQUENCE</scope>
</reference>
<dbReference type="GO" id="GO:0071786">
    <property type="term" value="P:endoplasmic reticulum tubular network organization"/>
    <property type="evidence" value="ECO:0007669"/>
    <property type="project" value="TreeGrafter"/>
</dbReference>
<keyword evidence="1" id="KW-0812">Transmembrane</keyword>
<dbReference type="PANTHER" id="PTHR12300">
    <property type="entry name" value="HVA22-LIKE PROTEINS"/>
    <property type="match status" value="1"/>
</dbReference>
<comment type="similarity">
    <text evidence="1">Belongs to the DP1 family.</text>
</comment>
<gene>
    <name evidence="3" type="ORF">OSB1V03_LOCUS5764</name>
</gene>
<keyword evidence="4" id="KW-1185">Reference proteome</keyword>
<protein>
    <recommendedName>
        <fullName evidence="1">Receptor expression-enhancing protein</fullName>
    </recommendedName>
</protein>
<organism evidence="3">
    <name type="scientific">Medioppia subpectinata</name>
    <dbReference type="NCBI Taxonomy" id="1979941"/>
    <lineage>
        <taxon>Eukaryota</taxon>
        <taxon>Metazoa</taxon>
        <taxon>Ecdysozoa</taxon>
        <taxon>Arthropoda</taxon>
        <taxon>Chelicerata</taxon>
        <taxon>Arachnida</taxon>
        <taxon>Acari</taxon>
        <taxon>Acariformes</taxon>
        <taxon>Sarcoptiformes</taxon>
        <taxon>Oribatida</taxon>
        <taxon>Brachypylina</taxon>
        <taxon>Oppioidea</taxon>
        <taxon>Oppiidae</taxon>
        <taxon>Medioppia</taxon>
    </lineage>
</organism>
<feature type="region of interest" description="Disordered" evidence="2">
    <location>
        <begin position="201"/>
        <end position="266"/>
    </location>
</feature>
<dbReference type="GO" id="GO:0005789">
    <property type="term" value="C:endoplasmic reticulum membrane"/>
    <property type="evidence" value="ECO:0007669"/>
    <property type="project" value="TreeGrafter"/>
</dbReference>
<dbReference type="Proteomes" id="UP000759131">
    <property type="component" value="Unassembled WGS sequence"/>
</dbReference>
<proteinExistence type="inferred from homology"/>
<keyword evidence="1" id="KW-0472">Membrane</keyword>
<feature type="transmembrane region" description="Helical" evidence="1">
    <location>
        <begin position="30"/>
        <end position="55"/>
    </location>
</feature>
<keyword evidence="1" id="KW-1133">Transmembrane helix</keyword>
<dbReference type="InterPro" id="IPR004345">
    <property type="entry name" value="TB2_DP1_HVA22"/>
</dbReference>
<feature type="compositionally biased region" description="Basic and acidic residues" evidence="2">
    <location>
        <begin position="256"/>
        <end position="266"/>
    </location>
</feature>
<dbReference type="GO" id="GO:0008017">
    <property type="term" value="F:microtubule binding"/>
    <property type="evidence" value="ECO:0007669"/>
    <property type="project" value="TreeGrafter"/>
</dbReference>
<feature type="compositionally biased region" description="Polar residues" evidence="2">
    <location>
        <begin position="144"/>
        <end position="168"/>
    </location>
</feature>
<evidence type="ECO:0000256" key="1">
    <source>
        <dbReference type="RuleBase" id="RU362006"/>
    </source>
</evidence>
<dbReference type="PANTHER" id="PTHR12300:SF117">
    <property type="entry name" value="LP05237P-RELATED"/>
    <property type="match status" value="1"/>
</dbReference>
<sequence length="266" mass="30880">MYRLLFGTLFPAYSSYKAVKNRDVREYSRWMMYWIVFAIFSFVEVFTDIFVGFWLPFYYEMKILFILWLMSPYGNGSKILYLHLIHPQLTSHEQTQAVVLNQMQRNASAVDGPPVQTIQTQQLLSQPNFLQQLLFMRSPKPNETESSSVTQTVQRCSSESITTSPNPISQRWFSDMNISEMNEEFKPLPHSLSLRMRSESESNLDDWEQMDVNEVDAKPPQPPSKGRKKTKKVSVSPSDKPVRRTARAAALRARAKCKDDSLPEEY</sequence>
<comment type="caution">
    <text evidence="1">Lacks conserved residue(s) required for the propagation of feature annotation.</text>
</comment>
<dbReference type="EMBL" id="CAJPIZ010002974">
    <property type="protein sequence ID" value="CAG2105759.1"/>
    <property type="molecule type" value="Genomic_DNA"/>
</dbReference>
<comment type="subcellular location">
    <subcellularLocation>
        <location evidence="1">Membrane</location>
        <topology evidence="1">Multi-pass membrane protein</topology>
    </subcellularLocation>
</comment>
<evidence type="ECO:0000256" key="2">
    <source>
        <dbReference type="SAM" id="MobiDB-lite"/>
    </source>
</evidence>
<feature type="region of interest" description="Disordered" evidence="2">
    <location>
        <begin position="140"/>
        <end position="168"/>
    </location>
</feature>
<name>A0A7R9KNM6_9ACAR</name>
<dbReference type="Pfam" id="PF03134">
    <property type="entry name" value="TB2_DP1_HVA22"/>
    <property type="match status" value="1"/>
</dbReference>
<dbReference type="GO" id="GO:0005881">
    <property type="term" value="C:cytoplasmic microtubule"/>
    <property type="evidence" value="ECO:0007669"/>
    <property type="project" value="TreeGrafter"/>
</dbReference>
<evidence type="ECO:0000313" key="4">
    <source>
        <dbReference type="Proteomes" id="UP000759131"/>
    </source>
</evidence>
<dbReference type="EMBL" id="OC857549">
    <property type="protein sequence ID" value="CAD7625329.1"/>
    <property type="molecule type" value="Genomic_DNA"/>
</dbReference>
<dbReference type="GO" id="GO:0071782">
    <property type="term" value="C:endoplasmic reticulum tubular network"/>
    <property type="evidence" value="ECO:0007669"/>
    <property type="project" value="TreeGrafter"/>
</dbReference>
<dbReference type="AlphaFoldDB" id="A0A7R9KNM6"/>
<feature type="compositionally biased region" description="Acidic residues" evidence="2">
    <location>
        <begin position="202"/>
        <end position="214"/>
    </location>
</feature>
<dbReference type="OrthoDB" id="10009287at2759"/>
<accession>A0A7R9KNM6</accession>